<comment type="caution">
    <text evidence="3">The sequence shown here is derived from an EMBL/GenBank/DDBJ whole genome shotgun (WGS) entry which is preliminary data.</text>
</comment>
<dbReference type="Gene3D" id="3.90.550.10">
    <property type="entry name" value="Spore Coat Polysaccharide Biosynthesis Protein SpsA, Chain A"/>
    <property type="match status" value="1"/>
</dbReference>
<dbReference type="Pfam" id="PF01128">
    <property type="entry name" value="IspD"/>
    <property type="match status" value="1"/>
</dbReference>
<evidence type="ECO:0000313" key="3">
    <source>
        <dbReference type="EMBL" id="MPM34425.1"/>
    </source>
</evidence>
<sequence>MKISNLGMIVAAGGAGKRFSVNQNKLLAEFHGQPVLLHALRHFLPNLTPGMLVVVAPKNMLELMRALCDEAFPANRIIWCRGGATRIASVYNGFCAFRQQPEWIAVHDAARPLADAALLQRLLDAASECGGAIPGKTPVDTVKIIDQEGFVAANLARSALFLTGTPQVFHGESYRKALSLLPEAVRNGSEEPPELTDDAAIFVRAGFRVKAVYSNDPNPKITIQDDLKR</sequence>
<protein>
    <submittedName>
        <fullName evidence="3">2-C-methyl-D-erythritol 4-phosphate cytidylyltransferase</fullName>
        <ecNumber evidence="3">2.7.7.60</ecNumber>
    </submittedName>
</protein>
<keyword evidence="1 3" id="KW-0808">Transferase</keyword>
<dbReference type="PANTHER" id="PTHR32125:SF4">
    <property type="entry name" value="2-C-METHYL-D-ERYTHRITOL 4-PHOSPHATE CYTIDYLYLTRANSFERASE, CHLOROPLASTIC"/>
    <property type="match status" value="1"/>
</dbReference>
<dbReference type="PANTHER" id="PTHR32125">
    <property type="entry name" value="2-C-METHYL-D-ERYTHRITOL 4-PHOSPHATE CYTIDYLYLTRANSFERASE, CHLOROPLASTIC"/>
    <property type="match status" value="1"/>
</dbReference>
<gene>
    <name evidence="3" type="primary">ispD_14</name>
    <name evidence="3" type="ORF">SDC9_81008</name>
</gene>
<dbReference type="CDD" id="cd02516">
    <property type="entry name" value="CDP-ME_synthetase"/>
    <property type="match status" value="1"/>
</dbReference>
<keyword evidence="2 3" id="KW-0548">Nucleotidyltransferase</keyword>
<dbReference type="InterPro" id="IPR034683">
    <property type="entry name" value="IspD/TarI"/>
</dbReference>
<dbReference type="EC" id="2.7.7.60" evidence="3"/>
<dbReference type="GO" id="GO:0050518">
    <property type="term" value="F:2-C-methyl-D-erythritol 4-phosphate cytidylyltransferase activity"/>
    <property type="evidence" value="ECO:0007669"/>
    <property type="project" value="UniProtKB-EC"/>
</dbReference>
<dbReference type="EMBL" id="VSSQ01006970">
    <property type="protein sequence ID" value="MPM34425.1"/>
    <property type="molecule type" value="Genomic_DNA"/>
</dbReference>
<dbReference type="AlphaFoldDB" id="A0A644Z0L2"/>
<proteinExistence type="predicted"/>
<name>A0A644Z0L2_9ZZZZ</name>
<dbReference type="InterPro" id="IPR029044">
    <property type="entry name" value="Nucleotide-diphossugar_trans"/>
</dbReference>
<organism evidence="3">
    <name type="scientific">bioreactor metagenome</name>
    <dbReference type="NCBI Taxonomy" id="1076179"/>
    <lineage>
        <taxon>unclassified sequences</taxon>
        <taxon>metagenomes</taxon>
        <taxon>ecological metagenomes</taxon>
    </lineage>
</organism>
<evidence type="ECO:0000256" key="2">
    <source>
        <dbReference type="ARBA" id="ARBA00022695"/>
    </source>
</evidence>
<accession>A0A644Z0L2</accession>
<reference evidence="3" key="1">
    <citation type="submission" date="2019-08" db="EMBL/GenBank/DDBJ databases">
        <authorList>
            <person name="Kucharzyk K."/>
            <person name="Murdoch R.W."/>
            <person name="Higgins S."/>
            <person name="Loffler F."/>
        </authorList>
    </citation>
    <scope>NUCLEOTIDE SEQUENCE</scope>
</reference>
<dbReference type="SUPFAM" id="SSF53448">
    <property type="entry name" value="Nucleotide-diphospho-sugar transferases"/>
    <property type="match status" value="1"/>
</dbReference>
<dbReference type="InterPro" id="IPR050088">
    <property type="entry name" value="IspD/TarI_cytidylyltransf_bact"/>
</dbReference>
<evidence type="ECO:0000256" key="1">
    <source>
        <dbReference type="ARBA" id="ARBA00022679"/>
    </source>
</evidence>